<name>A0A9D7PQL7_9PROT</name>
<organism evidence="1 2">
    <name type="scientific">Candidatus Proximibacter danicus</name>
    <dbReference type="NCBI Taxonomy" id="2954365"/>
    <lineage>
        <taxon>Bacteria</taxon>
        <taxon>Pseudomonadati</taxon>
        <taxon>Pseudomonadota</taxon>
        <taxon>Betaproteobacteria</taxon>
        <taxon>Candidatus Proximibacter</taxon>
    </lineage>
</organism>
<accession>A0A9D7PQL7</accession>
<protein>
    <submittedName>
        <fullName evidence="1">Uncharacterized protein</fullName>
    </submittedName>
</protein>
<dbReference type="EMBL" id="JADJUC010000002">
    <property type="protein sequence ID" value="MBK8523183.1"/>
    <property type="molecule type" value="Genomic_DNA"/>
</dbReference>
<gene>
    <name evidence="1" type="ORF">IPL58_03090</name>
</gene>
<dbReference type="AlphaFoldDB" id="A0A9D7PQL7"/>
<comment type="caution">
    <text evidence="1">The sequence shown here is derived from an EMBL/GenBank/DDBJ whole genome shotgun (WGS) entry which is preliminary data.</text>
</comment>
<proteinExistence type="predicted"/>
<dbReference type="Proteomes" id="UP000886689">
    <property type="component" value="Unassembled WGS sequence"/>
</dbReference>
<sequence>MKRRLGWRQVSRDELSGHLEHVEVTASEAVGEASLYRCQGKSGESVAISLPSGAGLIIELRREVAPVLERRRQSEPGEEDK</sequence>
<reference evidence="1" key="1">
    <citation type="submission" date="2020-10" db="EMBL/GenBank/DDBJ databases">
        <title>Connecting structure to function with the recovery of over 1000 high-quality activated sludge metagenome-assembled genomes encoding full-length rRNA genes using long-read sequencing.</title>
        <authorList>
            <person name="Singleton C.M."/>
            <person name="Petriglieri F."/>
            <person name="Kristensen J.M."/>
            <person name="Kirkegaard R.H."/>
            <person name="Michaelsen T.Y."/>
            <person name="Andersen M.H."/>
            <person name="Karst S.M."/>
            <person name="Dueholm M.S."/>
            <person name="Nielsen P.H."/>
            <person name="Albertsen M."/>
        </authorList>
    </citation>
    <scope>NUCLEOTIDE SEQUENCE</scope>
    <source>
        <strain evidence="1">Hirt_18-Q3-R61-65_BATAC.395</strain>
    </source>
</reference>
<evidence type="ECO:0000313" key="1">
    <source>
        <dbReference type="EMBL" id="MBK8523183.1"/>
    </source>
</evidence>
<evidence type="ECO:0000313" key="2">
    <source>
        <dbReference type="Proteomes" id="UP000886689"/>
    </source>
</evidence>